<comment type="caution">
    <text evidence="2">The sequence shown here is derived from an EMBL/GenBank/DDBJ whole genome shotgun (WGS) entry which is preliminary data.</text>
</comment>
<name>A0A254NJ43_9BURK</name>
<feature type="signal peptide" evidence="1">
    <location>
        <begin position="1"/>
        <end position="22"/>
    </location>
</feature>
<evidence type="ECO:0000313" key="2">
    <source>
        <dbReference type="EMBL" id="OWR04873.1"/>
    </source>
</evidence>
<gene>
    <name evidence="2" type="ORF">CDO81_09905</name>
</gene>
<dbReference type="RefSeq" id="WP_088483006.1">
    <property type="nucleotide sequence ID" value="NZ_NISI01000002.1"/>
</dbReference>
<dbReference type="EMBL" id="NISI01000002">
    <property type="protein sequence ID" value="OWR04873.1"/>
    <property type="molecule type" value="Genomic_DNA"/>
</dbReference>
<keyword evidence="3" id="KW-1185">Reference proteome</keyword>
<reference evidence="2 3" key="1">
    <citation type="journal article" date="2007" name="Int. J. Syst. Evol. Microbiol.">
        <title>Description of Pelomonas aquatica sp. nov. and Pelomonas puraquae sp. nov., isolated from industrial and haemodialysis water.</title>
        <authorList>
            <person name="Gomila M."/>
            <person name="Bowien B."/>
            <person name="Falsen E."/>
            <person name="Moore E.R."/>
            <person name="Lalucat J."/>
        </authorList>
    </citation>
    <scope>NUCLEOTIDE SEQUENCE [LARGE SCALE GENOMIC DNA]</scope>
    <source>
        <strain evidence="2 3">CCUG 52769</strain>
    </source>
</reference>
<dbReference type="Proteomes" id="UP000197446">
    <property type="component" value="Unassembled WGS sequence"/>
</dbReference>
<proteinExistence type="predicted"/>
<dbReference type="AlphaFoldDB" id="A0A254NJ43"/>
<evidence type="ECO:0008006" key="4">
    <source>
        <dbReference type="Google" id="ProtNLM"/>
    </source>
</evidence>
<sequence length="168" mass="17832">MSMIDRWQCAAFLLAASGTAWAAEAPRDNATLAAKAEVAFGKQQGQSFDAQAVKPAAAAPRTETVTVTLKPGKGAEVQAELDAGQGMVFHWTASADVAVDLHGERTGSQSEYTSYDIEGAQREGAGTFVAPFAGTHGWFWKNKSQQPVTVTVTITGFHKRLVRHGGQP</sequence>
<organism evidence="2 3">
    <name type="scientific">Roseateles puraquae</name>
    <dbReference type="NCBI Taxonomy" id="431059"/>
    <lineage>
        <taxon>Bacteria</taxon>
        <taxon>Pseudomonadati</taxon>
        <taxon>Pseudomonadota</taxon>
        <taxon>Betaproteobacteria</taxon>
        <taxon>Burkholderiales</taxon>
        <taxon>Sphaerotilaceae</taxon>
        <taxon>Roseateles</taxon>
    </lineage>
</organism>
<evidence type="ECO:0000313" key="3">
    <source>
        <dbReference type="Proteomes" id="UP000197446"/>
    </source>
</evidence>
<dbReference type="OrthoDB" id="952847at2"/>
<keyword evidence="1" id="KW-0732">Signal</keyword>
<evidence type="ECO:0000256" key="1">
    <source>
        <dbReference type="SAM" id="SignalP"/>
    </source>
</evidence>
<feature type="chain" id="PRO_5013213757" description="Transmembrane anchor protein" evidence="1">
    <location>
        <begin position="23"/>
        <end position="168"/>
    </location>
</feature>
<accession>A0A254NJ43</accession>
<protein>
    <recommendedName>
        <fullName evidence="4">Transmembrane anchor protein</fullName>
    </recommendedName>
</protein>